<proteinExistence type="predicted"/>
<gene>
    <name evidence="2" type="ORF">GCM10009777_10360</name>
</gene>
<dbReference type="Proteomes" id="UP001500326">
    <property type="component" value="Unassembled WGS sequence"/>
</dbReference>
<dbReference type="Pfam" id="PF07704">
    <property type="entry name" value="PSK_trans_fac"/>
    <property type="match status" value="1"/>
</dbReference>
<sequence length="93" mass="10393">MHDAVRELARVLGVSQTSAVEVAVRAKLAELHVEHQRIDREKRIRQAVAEWQAIPGMEDLPDPDFLYDPGTGLPRCFVGDDFGHTDIRSALSD</sequence>
<evidence type="ECO:0000256" key="1">
    <source>
        <dbReference type="ARBA" id="ARBA00022649"/>
    </source>
</evidence>
<protein>
    <submittedName>
        <fullName evidence="2">Uncharacterized protein</fullName>
    </submittedName>
</protein>
<dbReference type="InterPro" id="IPR011660">
    <property type="entry name" value="VapB-like"/>
</dbReference>
<comment type="caution">
    <text evidence="2">The sequence shown here is derived from an EMBL/GenBank/DDBJ whole genome shotgun (WGS) entry which is preliminary data.</text>
</comment>
<dbReference type="RefSeq" id="WP_344059189.1">
    <property type="nucleotide sequence ID" value="NZ_BAAAOH010000001.1"/>
</dbReference>
<keyword evidence="1" id="KW-1277">Toxin-antitoxin system</keyword>
<dbReference type="EMBL" id="BAAAOH010000001">
    <property type="protein sequence ID" value="GAA1979061.1"/>
    <property type="molecule type" value="Genomic_DNA"/>
</dbReference>
<evidence type="ECO:0000313" key="2">
    <source>
        <dbReference type="EMBL" id="GAA1979061.1"/>
    </source>
</evidence>
<organism evidence="2 3">
    <name type="scientific">Microbacterium pumilum</name>
    <dbReference type="NCBI Taxonomy" id="344165"/>
    <lineage>
        <taxon>Bacteria</taxon>
        <taxon>Bacillati</taxon>
        <taxon>Actinomycetota</taxon>
        <taxon>Actinomycetes</taxon>
        <taxon>Micrococcales</taxon>
        <taxon>Microbacteriaceae</taxon>
        <taxon>Microbacterium</taxon>
    </lineage>
</organism>
<evidence type="ECO:0000313" key="3">
    <source>
        <dbReference type="Proteomes" id="UP001500326"/>
    </source>
</evidence>
<accession>A0ABN2S241</accession>
<keyword evidence="3" id="KW-1185">Reference proteome</keyword>
<name>A0ABN2S241_9MICO</name>
<reference evidence="2 3" key="1">
    <citation type="journal article" date="2019" name="Int. J. Syst. Evol. Microbiol.">
        <title>The Global Catalogue of Microorganisms (GCM) 10K type strain sequencing project: providing services to taxonomists for standard genome sequencing and annotation.</title>
        <authorList>
            <consortium name="The Broad Institute Genomics Platform"/>
            <consortium name="The Broad Institute Genome Sequencing Center for Infectious Disease"/>
            <person name="Wu L."/>
            <person name="Ma J."/>
        </authorList>
    </citation>
    <scope>NUCLEOTIDE SEQUENCE [LARGE SCALE GENOMIC DNA]</scope>
    <source>
        <strain evidence="2 3">JCM 14902</strain>
    </source>
</reference>